<dbReference type="PANTHER" id="PTHR12776">
    <property type="entry name" value="KAZRIN-RELATED"/>
    <property type="match status" value="1"/>
</dbReference>
<dbReference type="InterPro" id="IPR059089">
    <property type="entry name" value="Kazrin_N"/>
</dbReference>
<dbReference type="EMBL" id="CAQQ02046664">
    <property type="status" value="NOT_ANNOTATED_CDS"/>
    <property type="molecule type" value="Genomic_DNA"/>
</dbReference>
<dbReference type="Proteomes" id="UP000015102">
    <property type="component" value="Unassembled WGS sequence"/>
</dbReference>
<dbReference type="Gene3D" id="1.10.150.50">
    <property type="entry name" value="Transcription Factor, Ets-1"/>
    <property type="match status" value="3"/>
</dbReference>
<dbReference type="Pfam" id="PF00536">
    <property type="entry name" value="SAM_1"/>
    <property type="match status" value="2"/>
</dbReference>
<dbReference type="Pfam" id="PF25986">
    <property type="entry name" value="Kazrin"/>
    <property type="match status" value="1"/>
</dbReference>
<organism evidence="3 4">
    <name type="scientific">Megaselia scalaris</name>
    <name type="common">Humpbacked fly</name>
    <name type="synonym">Phora scalaris</name>
    <dbReference type="NCBI Taxonomy" id="36166"/>
    <lineage>
        <taxon>Eukaryota</taxon>
        <taxon>Metazoa</taxon>
        <taxon>Ecdysozoa</taxon>
        <taxon>Arthropoda</taxon>
        <taxon>Hexapoda</taxon>
        <taxon>Insecta</taxon>
        <taxon>Pterygota</taxon>
        <taxon>Neoptera</taxon>
        <taxon>Endopterygota</taxon>
        <taxon>Diptera</taxon>
        <taxon>Brachycera</taxon>
        <taxon>Muscomorpha</taxon>
        <taxon>Platypezoidea</taxon>
        <taxon>Phoridae</taxon>
        <taxon>Megaseliini</taxon>
        <taxon>Megaselia</taxon>
    </lineage>
</organism>
<name>T1GHV3_MEGSC</name>
<dbReference type="SMART" id="SM00454">
    <property type="entry name" value="SAM"/>
    <property type="match status" value="2"/>
</dbReference>
<dbReference type="EMBL" id="CAQQ02046665">
    <property type="status" value="NOT_ANNOTATED_CDS"/>
    <property type="molecule type" value="Genomic_DNA"/>
</dbReference>
<accession>T1GHV3</accession>
<feature type="domain" description="SAM" evidence="2">
    <location>
        <begin position="213"/>
        <end position="278"/>
    </location>
</feature>
<evidence type="ECO:0000313" key="4">
    <source>
        <dbReference type="Proteomes" id="UP000015102"/>
    </source>
</evidence>
<dbReference type="HOGENOM" id="CLU_631028_0_0_1"/>
<dbReference type="EMBL" id="CAQQ02046662">
    <property type="status" value="NOT_ANNOTATED_CDS"/>
    <property type="molecule type" value="Genomic_DNA"/>
</dbReference>
<dbReference type="InterPro" id="IPR037614">
    <property type="entry name" value="Kazrin"/>
</dbReference>
<dbReference type="SUPFAM" id="SSF47769">
    <property type="entry name" value="SAM/Pointed domain"/>
    <property type="match status" value="2"/>
</dbReference>
<feature type="domain" description="SAM" evidence="2">
    <location>
        <begin position="295"/>
        <end position="345"/>
    </location>
</feature>
<dbReference type="EMBL" id="CAQQ02046667">
    <property type="status" value="NOT_ANNOTATED_CDS"/>
    <property type="molecule type" value="Genomic_DNA"/>
</dbReference>
<dbReference type="EMBL" id="CAQQ02046660">
    <property type="status" value="NOT_ANNOTATED_CDS"/>
    <property type="molecule type" value="Genomic_DNA"/>
</dbReference>
<dbReference type="EMBL" id="CAQQ02046666">
    <property type="status" value="NOT_ANNOTATED_CDS"/>
    <property type="molecule type" value="Genomic_DNA"/>
</dbReference>
<sequence length="435" mass="48585">MDLGVNPINGIASNVVNNKDQASTPLSTKTNNYINCDGNQNDDLDGKENSTKLKAENERLSTEIIRLRKLLENSPDGAIGGIGVDLSDSNSYDAHSTDGSGSRLDRLENELKSARNQIAQLKIERKKLKSDKNDLLAQVKQLCSSLQDKEQELRDFIRNYEQRIRETETNNVKMSTEREREPGDFTWNPITEEGYAEKLRLLREASQVPMERWRASQVLAWLDVALGMPQYSSRCSENIKSGKVLLELNDVELETGIGLVHPMHKKKMRLAIEEQRRPDLIRYPSIGQLGHTWVVSEWLPDIGLPQYAENFLNSMVDARMLDTLSKKELEKYLGVTRKFHQASIVHDSGVHGGLVVLEPSFSGDTMASALGIPQSKSIIRRHLTTEFDALILPARATLGQGIRSGTGVVPITGPGGLQQHYATTDRRSSGSRMIL</sequence>
<evidence type="ECO:0000259" key="2">
    <source>
        <dbReference type="PROSITE" id="PS50105"/>
    </source>
</evidence>
<keyword evidence="4" id="KW-1185">Reference proteome</keyword>
<feature type="region of interest" description="Disordered" evidence="1">
    <location>
        <begin position="82"/>
        <end position="102"/>
    </location>
</feature>
<dbReference type="InterPro" id="IPR013761">
    <property type="entry name" value="SAM/pointed_sf"/>
</dbReference>
<dbReference type="STRING" id="36166.T1GHV3"/>
<evidence type="ECO:0000256" key="1">
    <source>
        <dbReference type="SAM" id="MobiDB-lite"/>
    </source>
</evidence>
<dbReference type="InterPro" id="IPR001660">
    <property type="entry name" value="SAM"/>
</dbReference>
<dbReference type="PROSITE" id="PS50105">
    <property type="entry name" value="SAM_DOMAIN"/>
    <property type="match status" value="2"/>
</dbReference>
<dbReference type="EMBL" id="CAQQ02046668">
    <property type="status" value="NOT_ANNOTATED_CDS"/>
    <property type="molecule type" value="Genomic_DNA"/>
</dbReference>
<evidence type="ECO:0000313" key="3">
    <source>
        <dbReference type="EnsemblMetazoa" id="MESCA003015-PA"/>
    </source>
</evidence>
<dbReference type="EMBL" id="CAQQ02046663">
    <property type="status" value="NOT_ANNOTATED_CDS"/>
    <property type="molecule type" value="Genomic_DNA"/>
</dbReference>
<dbReference type="EMBL" id="CAQQ02046661">
    <property type="status" value="NOT_ANNOTATED_CDS"/>
    <property type="molecule type" value="Genomic_DNA"/>
</dbReference>
<reference evidence="4" key="1">
    <citation type="submission" date="2013-02" db="EMBL/GenBank/DDBJ databases">
        <authorList>
            <person name="Hughes D."/>
        </authorList>
    </citation>
    <scope>NUCLEOTIDE SEQUENCE</scope>
    <source>
        <strain>Durham</strain>
        <strain evidence="4">NC isolate 2 -- Noor lab</strain>
    </source>
</reference>
<proteinExistence type="predicted"/>
<reference evidence="3" key="2">
    <citation type="submission" date="2015-06" db="UniProtKB">
        <authorList>
            <consortium name="EnsemblMetazoa"/>
        </authorList>
    </citation>
    <scope>IDENTIFICATION</scope>
</reference>
<dbReference type="PANTHER" id="PTHR12776:SF1">
    <property type="entry name" value="KAZRIN"/>
    <property type="match status" value="1"/>
</dbReference>
<dbReference type="EnsemblMetazoa" id="MESCA003015-RA">
    <property type="protein sequence ID" value="MESCA003015-PA"/>
    <property type="gene ID" value="MESCA003015"/>
</dbReference>
<protein>
    <recommendedName>
        <fullName evidence="2">SAM domain-containing protein</fullName>
    </recommendedName>
</protein>
<dbReference type="AlphaFoldDB" id="T1GHV3"/>
<feature type="compositionally biased region" description="Polar residues" evidence="1">
    <location>
        <begin position="87"/>
        <end position="100"/>
    </location>
</feature>